<dbReference type="Gene3D" id="1.20.120.330">
    <property type="entry name" value="Nucleotidyltransferases domain 2"/>
    <property type="match status" value="1"/>
</dbReference>
<dbReference type="Pfam" id="PF05168">
    <property type="entry name" value="HEPN"/>
    <property type="match status" value="1"/>
</dbReference>
<accession>A0A1F7S937</accession>
<reference evidence="3 4" key="1">
    <citation type="journal article" date="2016" name="Nat. Commun.">
        <title>Thousands of microbial genomes shed light on interconnected biogeochemical processes in an aquifer system.</title>
        <authorList>
            <person name="Anantharaman K."/>
            <person name="Brown C.T."/>
            <person name="Hug L.A."/>
            <person name="Sharon I."/>
            <person name="Castelle C.J."/>
            <person name="Probst A.J."/>
            <person name="Thomas B.C."/>
            <person name="Singh A."/>
            <person name="Wilkins M.J."/>
            <person name="Karaoz U."/>
            <person name="Brodie E.L."/>
            <person name="Williams K.H."/>
            <person name="Hubbard S.S."/>
            <person name="Banfield J.F."/>
        </authorList>
    </citation>
    <scope>NUCLEOTIDE SEQUENCE [LARGE SCALE GENOMIC DNA]</scope>
</reference>
<dbReference type="PANTHER" id="PTHR36565">
    <property type="entry name" value="UPF0332 PROTEIN TM_1000"/>
    <property type="match status" value="1"/>
</dbReference>
<evidence type="ECO:0000313" key="3">
    <source>
        <dbReference type="EMBL" id="OGL49764.1"/>
    </source>
</evidence>
<dbReference type="PANTHER" id="PTHR36565:SF1">
    <property type="entry name" value="UPF0332 PROTEIN TM_1000"/>
    <property type="match status" value="1"/>
</dbReference>
<dbReference type="Proteomes" id="UP000179266">
    <property type="component" value="Unassembled WGS sequence"/>
</dbReference>
<organism evidence="3 4">
    <name type="scientific">Candidatus Schekmanbacteria bacterium RBG_13_48_7</name>
    <dbReference type="NCBI Taxonomy" id="1817878"/>
    <lineage>
        <taxon>Bacteria</taxon>
        <taxon>Candidatus Schekmaniibacteriota</taxon>
    </lineage>
</organism>
<gene>
    <name evidence="3" type="ORF">A2161_00385</name>
</gene>
<comment type="similarity">
    <text evidence="1">Belongs to the UPF0332 family.</text>
</comment>
<evidence type="ECO:0000259" key="2">
    <source>
        <dbReference type="Pfam" id="PF05168"/>
    </source>
</evidence>
<comment type="caution">
    <text evidence="3">The sequence shown here is derived from an EMBL/GenBank/DDBJ whole genome shotgun (WGS) entry which is preliminary data.</text>
</comment>
<evidence type="ECO:0000313" key="4">
    <source>
        <dbReference type="Proteomes" id="UP000179266"/>
    </source>
</evidence>
<name>A0A1F7S937_9BACT</name>
<dbReference type="AlphaFoldDB" id="A0A1F7S937"/>
<evidence type="ECO:0000256" key="1">
    <source>
        <dbReference type="ARBA" id="ARBA00038248"/>
    </source>
</evidence>
<protein>
    <recommendedName>
        <fullName evidence="2">HEPN domain-containing protein</fullName>
    </recommendedName>
</protein>
<dbReference type="InterPro" id="IPR052226">
    <property type="entry name" value="UPF0332_toxin"/>
</dbReference>
<dbReference type="InterPro" id="IPR007842">
    <property type="entry name" value="HEPN_dom"/>
</dbReference>
<feature type="domain" description="HEPN" evidence="2">
    <location>
        <begin position="2"/>
        <end position="101"/>
    </location>
</feature>
<proteinExistence type="inferred from homology"/>
<sequence length="111" mass="12926">MLFKESAFRGVINRSYYAMFYSLLALLATKKLGSSKHSGVISLFDREFIKEGIFKPDLSRSLRIAFDRRQTHDYGEMNEVTLEIANDSINDAEKFLKNIEEYLRMNGFIKD</sequence>
<dbReference type="EMBL" id="MGDD01000014">
    <property type="protein sequence ID" value="OGL49764.1"/>
    <property type="molecule type" value="Genomic_DNA"/>
</dbReference>